<keyword evidence="1" id="KW-0479">Metal-binding</keyword>
<organism evidence="5 6">
    <name type="scientific">Meloidogyne hapla</name>
    <name type="common">Root-knot nematode worm</name>
    <dbReference type="NCBI Taxonomy" id="6305"/>
    <lineage>
        <taxon>Eukaryota</taxon>
        <taxon>Metazoa</taxon>
        <taxon>Ecdysozoa</taxon>
        <taxon>Nematoda</taxon>
        <taxon>Chromadorea</taxon>
        <taxon>Rhabditida</taxon>
        <taxon>Tylenchina</taxon>
        <taxon>Tylenchomorpha</taxon>
        <taxon>Tylenchoidea</taxon>
        <taxon>Meloidogynidae</taxon>
        <taxon>Meloidogyninae</taxon>
        <taxon>Meloidogyne</taxon>
    </lineage>
</organism>
<dbReference type="Pfam" id="PF04500">
    <property type="entry name" value="FLYWCH"/>
    <property type="match status" value="1"/>
</dbReference>
<dbReference type="GO" id="GO:0008270">
    <property type="term" value="F:zinc ion binding"/>
    <property type="evidence" value="ECO:0007669"/>
    <property type="project" value="UniProtKB-KW"/>
</dbReference>
<name>A0A1I8BEJ6_MELHA</name>
<keyword evidence="5" id="KW-1185">Reference proteome</keyword>
<dbReference type="AlphaFoldDB" id="A0A1I8BEJ6"/>
<proteinExistence type="predicted"/>
<dbReference type="WBParaSite" id="MhA1_Contig2098.frz3.gene6">
    <property type="protein sequence ID" value="MhA1_Contig2098.frz3.gene6"/>
    <property type="gene ID" value="MhA1_Contig2098.frz3.gene6"/>
</dbReference>
<evidence type="ECO:0000256" key="3">
    <source>
        <dbReference type="ARBA" id="ARBA00022833"/>
    </source>
</evidence>
<reference evidence="6" key="1">
    <citation type="submission" date="2016-11" db="UniProtKB">
        <authorList>
            <consortium name="WormBaseParasite"/>
        </authorList>
    </citation>
    <scope>IDENTIFICATION</scope>
</reference>
<keyword evidence="2" id="KW-0863">Zinc-finger</keyword>
<keyword evidence="3" id="KW-0862">Zinc</keyword>
<accession>A0A1I8BEJ6</accession>
<feature type="domain" description="FLYWCH-type" evidence="4">
    <location>
        <begin position="9"/>
        <end position="59"/>
    </location>
</feature>
<evidence type="ECO:0000256" key="2">
    <source>
        <dbReference type="ARBA" id="ARBA00022771"/>
    </source>
</evidence>
<dbReference type="InterPro" id="IPR007588">
    <property type="entry name" value="Znf_FLYWCH"/>
</dbReference>
<evidence type="ECO:0000313" key="5">
    <source>
        <dbReference type="Proteomes" id="UP000095281"/>
    </source>
</evidence>
<evidence type="ECO:0000313" key="6">
    <source>
        <dbReference type="WBParaSite" id="MhA1_Contig2098.frz3.gene6"/>
    </source>
</evidence>
<evidence type="ECO:0000256" key="1">
    <source>
        <dbReference type="ARBA" id="ARBA00022723"/>
    </source>
</evidence>
<evidence type="ECO:0000259" key="4">
    <source>
        <dbReference type="Pfam" id="PF04500"/>
    </source>
</evidence>
<protein>
    <submittedName>
        <fullName evidence="6">FLYWCH-type domain-containing protein</fullName>
    </submittedName>
</protein>
<dbReference type="Proteomes" id="UP000095281">
    <property type="component" value="Unplaced"/>
</dbReference>
<sequence length="209" mass="24866">MATYRKYQHNGFYYTKHSNSKDGQRIFWHCSGRRTGCKGRICTTSCEKREVIRLIGVHTCSRQHMEINESIIKCPLCGRQLMTKSMHQHFARAVCTGVNSFFDSNDYSKLFNNIANGKQQNGYEEFLKLMNNGSPGTHKVKRFHGMVLSLLKEKWDNLFWKVKTTTNTHNKYIKQQESRKWEERAKRGKIFFKKQKKEEQFFYKKKIKD</sequence>